<organism evidence="2 3">
    <name type="scientific">Saezia sanguinis</name>
    <dbReference type="NCBI Taxonomy" id="1965230"/>
    <lineage>
        <taxon>Bacteria</taxon>
        <taxon>Pseudomonadati</taxon>
        <taxon>Pseudomonadota</taxon>
        <taxon>Betaproteobacteria</taxon>
        <taxon>Burkholderiales</taxon>
        <taxon>Saeziaceae</taxon>
        <taxon>Saezia</taxon>
    </lineage>
</organism>
<gene>
    <name evidence="2" type="ORF">CUZ56_01787</name>
</gene>
<comment type="caution">
    <text evidence="2">The sequence shown here is derived from an EMBL/GenBank/DDBJ whole genome shotgun (WGS) entry which is preliminary data.</text>
</comment>
<feature type="signal peptide" evidence="1">
    <location>
        <begin position="1"/>
        <end position="28"/>
    </location>
</feature>
<dbReference type="RefSeq" id="WP_126979994.1">
    <property type="nucleotide sequence ID" value="NZ_PQSP01000004.1"/>
</dbReference>
<keyword evidence="3" id="KW-1185">Reference proteome</keyword>
<dbReference type="Proteomes" id="UP000286947">
    <property type="component" value="Unassembled WGS sequence"/>
</dbReference>
<feature type="chain" id="PRO_5019125530" evidence="1">
    <location>
        <begin position="29"/>
        <end position="114"/>
    </location>
</feature>
<evidence type="ECO:0000256" key="1">
    <source>
        <dbReference type="SAM" id="SignalP"/>
    </source>
</evidence>
<dbReference type="EMBL" id="PQSP01000004">
    <property type="protein sequence ID" value="RUS66507.1"/>
    <property type="molecule type" value="Genomic_DNA"/>
</dbReference>
<evidence type="ECO:0000313" key="2">
    <source>
        <dbReference type="EMBL" id="RUS66507.1"/>
    </source>
</evidence>
<dbReference type="AlphaFoldDB" id="A0A433SCM7"/>
<keyword evidence="1" id="KW-0732">Signal</keyword>
<sequence length="114" mass="12706" precursor="true">MKMINVIKKGTVLALATLGLCLSVSASAESQWTKVSGIFTSTGIETHDGDSFCRNINWVSHTQYLGSWRWAGETSIDCKTSYNYGQQEIWFTQTAYCKKGGQIDQESFGCYVLK</sequence>
<protein>
    <submittedName>
        <fullName evidence="2">Uncharacterized protein</fullName>
    </submittedName>
</protein>
<proteinExistence type="predicted"/>
<evidence type="ECO:0000313" key="3">
    <source>
        <dbReference type="Proteomes" id="UP000286947"/>
    </source>
</evidence>
<reference evidence="2 3" key="1">
    <citation type="submission" date="2018-01" db="EMBL/GenBank/DDBJ databases">
        <title>Saezia sanguinis gen. nov., sp. nov., in the order Burkholderiales isolated from human blood.</title>
        <authorList>
            <person name="Medina-Pascual M.J."/>
            <person name="Valdezate S."/>
            <person name="Monzon S."/>
            <person name="Cuesta I."/>
            <person name="Carrasco G."/>
            <person name="Villalon P."/>
            <person name="Saez-Nieto J.A."/>
        </authorList>
    </citation>
    <scope>NUCLEOTIDE SEQUENCE [LARGE SCALE GENOMIC DNA]</scope>
    <source>
        <strain evidence="2 3">CNM695-12</strain>
    </source>
</reference>
<accession>A0A433SCM7</accession>
<name>A0A433SCM7_9BURK</name>